<dbReference type="Gene3D" id="1.10.460.10">
    <property type="entry name" value="Topoisomerase I, domain 2"/>
    <property type="match status" value="1"/>
</dbReference>
<dbReference type="InterPro" id="IPR006171">
    <property type="entry name" value="TOPRIM_dom"/>
</dbReference>
<dbReference type="NCBIfam" id="TIGR01051">
    <property type="entry name" value="topA_bact"/>
    <property type="match status" value="1"/>
</dbReference>
<keyword evidence="17" id="KW-1185">Reference proteome</keyword>
<dbReference type="InterPro" id="IPR000380">
    <property type="entry name" value="Topo_IA"/>
</dbReference>
<dbReference type="InterPro" id="IPR003602">
    <property type="entry name" value="Topo_IA_DNA-bd_dom"/>
</dbReference>
<feature type="site" description="Interaction with DNA" evidence="12">
    <location>
        <position position="175"/>
    </location>
</feature>
<dbReference type="InterPro" id="IPR003601">
    <property type="entry name" value="Topo_IA_2"/>
</dbReference>
<dbReference type="InterPro" id="IPR034149">
    <property type="entry name" value="TOPRIM_TopoI"/>
</dbReference>
<evidence type="ECO:0000256" key="9">
    <source>
        <dbReference type="ARBA" id="ARBA00023125"/>
    </source>
</evidence>
<evidence type="ECO:0000256" key="5">
    <source>
        <dbReference type="ARBA" id="ARBA00022771"/>
    </source>
</evidence>
<evidence type="ECO:0000256" key="13">
    <source>
        <dbReference type="SAM" id="MobiDB-lite"/>
    </source>
</evidence>
<dbReference type="Pfam" id="PF01751">
    <property type="entry name" value="Toprim"/>
    <property type="match status" value="1"/>
</dbReference>
<evidence type="ECO:0000259" key="15">
    <source>
        <dbReference type="PROSITE" id="PS52039"/>
    </source>
</evidence>
<feature type="site" description="Interaction with DNA" evidence="12">
    <location>
        <position position="33"/>
    </location>
</feature>
<keyword evidence="7" id="KW-0460">Magnesium</keyword>
<comment type="caution">
    <text evidence="16">The sequence shown here is derived from an EMBL/GenBank/DDBJ whole genome shotgun (WGS) entry which is preliminary data.</text>
</comment>
<dbReference type="InterPro" id="IPR028612">
    <property type="entry name" value="Topoisom_1_IA"/>
</dbReference>
<evidence type="ECO:0000256" key="8">
    <source>
        <dbReference type="ARBA" id="ARBA00023029"/>
    </source>
</evidence>
<evidence type="ECO:0000256" key="1">
    <source>
        <dbReference type="ARBA" id="ARBA00000213"/>
    </source>
</evidence>
<dbReference type="EMBL" id="BAET01000007">
    <property type="protein sequence ID" value="GAB54924.1"/>
    <property type="molecule type" value="Genomic_DNA"/>
</dbReference>
<dbReference type="InterPro" id="IPR013498">
    <property type="entry name" value="Topo_IA_Znf"/>
</dbReference>
<dbReference type="Pfam" id="PF01396">
    <property type="entry name" value="Zn_ribbon_Top1"/>
    <property type="match status" value="2"/>
</dbReference>
<dbReference type="PANTHER" id="PTHR42785:SF1">
    <property type="entry name" value="DNA TOPOISOMERASE"/>
    <property type="match status" value="1"/>
</dbReference>
<dbReference type="GO" id="GO:0005694">
    <property type="term" value="C:chromosome"/>
    <property type="evidence" value="ECO:0007669"/>
    <property type="project" value="InterPro"/>
</dbReference>
<evidence type="ECO:0000256" key="12">
    <source>
        <dbReference type="HAMAP-Rule" id="MF_00952"/>
    </source>
</evidence>
<dbReference type="eggNOG" id="COG0550">
    <property type="taxonomic scope" value="Bacteria"/>
</dbReference>
<dbReference type="AlphaFoldDB" id="H5T9E7"/>
<dbReference type="InterPro" id="IPR013824">
    <property type="entry name" value="Topo_IA_cen_sub1"/>
</dbReference>
<dbReference type="CDD" id="cd03363">
    <property type="entry name" value="TOPRIM_TopoIA_TopoI"/>
    <property type="match status" value="1"/>
</dbReference>
<dbReference type="InterPro" id="IPR013497">
    <property type="entry name" value="Topo_IA_cen"/>
</dbReference>
<protein>
    <recommendedName>
        <fullName evidence="12">DNA topoisomerase 1</fullName>
        <ecNumber evidence="12">5.6.2.1</ecNumber>
    </recommendedName>
    <alternativeName>
        <fullName evidence="12">DNA topoisomerase I</fullName>
    </alternativeName>
</protein>
<keyword evidence="8 12" id="KW-0799">Topoisomerase</keyword>
<dbReference type="PANTHER" id="PTHR42785">
    <property type="entry name" value="DNA TOPOISOMERASE, TYPE IA, CORE"/>
    <property type="match status" value="1"/>
</dbReference>
<feature type="site" description="Interaction with DNA" evidence="12">
    <location>
        <position position="191"/>
    </location>
</feature>
<feature type="domain" description="Topo IA-type catalytic" evidence="15">
    <location>
        <begin position="165"/>
        <end position="587"/>
    </location>
</feature>
<feature type="active site" description="O-(5'-phospho-DNA)-tyrosine intermediate" evidence="12">
    <location>
        <position position="330"/>
    </location>
</feature>
<dbReference type="Pfam" id="PF01131">
    <property type="entry name" value="Topoisom_bac"/>
    <property type="match status" value="1"/>
</dbReference>
<gene>
    <name evidence="12 16" type="primary">topA</name>
    <name evidence="16" type="ORF">GPUN_0789</name>
</gene>
<evidence type="ECO:0000256" key="2">
    <source>
        <dbReference type="ARBA" id="ARBA00009446"/>
    </source>
</evidence>
<sequence length="925" mass="103897">MGKSLVIVESPAKAKTINKYLGKDFIVKSSVGHIRDLPTKSLGLVEPKKPAKELKEWDEDAKADYLRTYEYRKLVDRMGVDPKQNWSAHYQILQGKEKVVSELKKLAKQADTIYLATDLDREGEAIAWHLQELLDGKGKEFKRVVFNEITQSAIQDAFSKPSTVDINRVNAQQARRFLDRVVGFMLSPLLWKKVARGLSAGRVQSVAVRLVVEREREIKIFVPEEFWDIHADLASAKLAKDAPNLRMLVAKQNDKAFKPLNKDQATSAVVTLEKADFEVVSRESKPTQSKPSAPFITSTLQQAASTRLGFGVKKTMTMAQRLYEAGHITYMRTDSTNLSGEAVNTCREYISKKFGPQYIPEDAIKYGSKDGAQEAHEAIRPSNVVVTANSLNEMERDAQRLYELIWRQFLACQMTNAKYDATTLKVKAADFELTAKGRVLLFDGWTSVMSQIKKKGDAEADLPDLKAGDTLTCSAVDPKQHFTKPVARFNEASLVRELEKRGIGRPSTYASIISTIQDRGYVRLDTKRFYAEKMGEIVSDRLVDNFADLISYDFTANMEQSLDDIAHGQLPWKKVLDNFYADFSEKLSLAERSQDDGGMLPNQAVPVDIECPKCARHMNLRTASTGVFLGCSGYALPPKEKCTQTLNLTPGDEVIKVDDEEELETEALRAKKRCPICETAMDSYLVDENRKLHVCGNVPTCMGYEIEKGVFKIKGYDGPIIECDKCKSDMELKTGRFGKYFGCTSEECKNTRKLLRNGEAAPPKEDPVFITELECESSDAHFVLRDGASGIFLAASTFPRSRETRAPLVAELARFKDRISPKFYYLADAPLKDPDGNFALVRYSRKTKQQYVMSEDKAKKATGWAAWYTDKNWVVDDTRKQSAVAKKPVKKTTKKVATKSLKKESLKKEAAKKTPPKKEALNATK</sequence>
<dbReference type="Pfam" id="PF08272">
    <property type="entry name" value="Zn_Ribbon_Topo"/>
    <property type="match status" value="2"/>
</dbReference>
<evidence type="ECO:0000256" key="11">
    <source>
        <dbReference type="ARBA" id="ARBA00053060"/>
    </source>
</evidence>
<keyword evidence="3" id="KW-0479">Metal-binding</keyword>
<dbReference type="InterPro" id="IPR013826">
    <property type="entry name" value="Topo_IA_cen_sub3"/>
</dbReference>
<keyword evidence="5" id="KW-0863">Zinc-finger</keyword>
<dbReference type="FunFam" id="1.10.290.10:FF:000002">
    <property type="entry name" value="DNA topoisomerase 1"/>
    <property type="match status" value="1"/>
</dbReference>
<dbReference type="RefSeq" id="WP_006003507.1">
    <property type="nucleotide sequence ID" value="NZ_BAET01000007.1"/>
</dbReference>
<dbReference type="GO" id="GO:0008270">
    <property type="term" value="F:zinc ion binding"/>
    <property type="evidence" value="ECO:0007669"/>
    <property type="project" value="UniProtKB-KW"/>
</dbReference>
<dbReference type="Gene3D" id="3.40.50.140">
    <property type="match status" value="1"/>
</dbReference>
<dbReference type="InterPro" id="IPR023406">
    <property type="entry name" value="Topo_IA_AS"/>
</dbReference>
<dbReference type="SMART" id="SM00437">
    <property type="entry name" value="TOP1Ac"/>
    <property type="match status" value="1"/>
</dbReference>
<feature type="compositionally biased region" description="Basic residues" evidence="13">
    <location>
        <begin position="887"/>
        <end position="897"/>
    </location>
</feature>
<feature type="site" description="Interaction with DNA" evidence="12">
    <location>
        <position position="179"/>
    </location>
</feature>
<evidence type="ECO:0000259" key="14">
    <source>
        <dbReference type="PROSITE" id="PS50880"/>
    </source>
</evidence>
<keyword evidence="10 12" id="KW-0413">Isomerase</keyword>
<dbReference type="Gene3D" id="2.20.25.10">
    <property type="match status" value="1"/>
</dbReference>
<dbReference type="Pfam" id="PF21372">
    <property type="entry name" value="Zn_ribbon_bTOP1"/>
    <property type="match status" value="1"/>
</dbReference>
<dbReference type="Gene3D" id="3.30.65.10">
    <property type="entry name" value="Bacterial Topoisomerase I, domain 1"/>
    <property type="match status" value="3"/>
</dbReference>
<dbReference type="FunFam" id="3.30.65.10:FF:000002">
    <property type="entry name" value="DNA topoisomerase 1"/>
    <property type="match status" value="1"/>
</dbReference>
<dbReference type="Gene3D" id="2.70.20.10">
    <property type="entry name" value="Topoisomerase I, domain 3"/>
    <property type="match status" value="1"/>
</dbReference>
<dbReference type="Gene3D" id="1.10.290.10">
    <property type="entry name" value="Topoisomerase I, domain 4"/>
    <property type="match status" value="1"/>
</dbReference>
<dbReference type="FunFam" id="3.40.50.140:FF:000001">
    <property type="entry name" value="DNA topoisomerase 1"/>
    <property type="match status" value="1"/>
</dbReference>
<keyword evidence="6" id="KW-0862">Zinc</keyword>
<feature type="compositionally biased region" description="Basic and acidic residues" evidence="13">
    <location>
        <begin position="901"/>
        <end position="925"/>
    </location>
</feature>
<proteinExistence type="inferred from homology"/>
<dbReference type="InterPro" id="IPR013825">
    <property type="entry name" value="Topo_IA_cen_sub2"/>
</dbReference>
<name>H5T9E7_9ALTE</name>
<dbReference type="PROSITE" id="PS52039">
    <property type="entry name" value="TOPO_IA_2"/>
    <property type="match status" value="1"/>
</dbReference>
<evidence type="ECO:0000256" key="3">
    <source>
        <dbReference type="ARBA" id="ARBA00022723"/>
    </source>
</evidence>
<dbReference type="Proteomes" id="UP000053586">
    <property type="component" value="Unassembled WGS sequence"/>
</dbReference>
<feature type="site" description="Interaction with DNA" evidence="12">
    <location>
        <position position="519"/>
    </location>
</feature>
<evidence type="ECO:0000256" key="7">
    <source>
        <dbReference type="ARBA" id="ARBA00022842"/>
    </source>
</evidence>
<evidence type="ECO:0000256" key="10">
    <source>
        <dbReference type="ARBA" id="ARBA00023235"/>
    </source>
</evidence>
<evidence type="ECO:0000313" key="17">
    <source>
        <dbReference type="Proteomes" id="UP000053586"/>
    </source>
</evidence>
<reference evidence="16 17" key="1">
    <citation type="journal article" date="2012" name="J. Bacteriol.">
        <title>Genome sequence of proteorhodopsin-containing sea ice bacterium Glaciecola punicea ACAM 611T.</title>
        <authorList>
            <person name="Qin Q.-L."/>
            <person name="Xie B.-B."/>
            <person name="Shu Y.-L."/>
            <person name="Rong J.-C."/>
            <person name="Zhao D.-L."/>
            <person name="Zhang X.-Y."/>
            <person name="Chen X.-L."/>
            <person name="Zhou B.-C."/>
            <person name="Zhanga Y.-Z."/>
        </authorList>
    </citation>
    <scope>NUCLEOTIDE SEQUENCE [LARGE SCALE GENOMIC DNA]</scope>
    <source>
        <strain evidence="16 17">ACAM 611</strain>
    </source>
</reference>
<feature type="region of interest" description="Disordered" evidence="13">
    <location>
        <begin position="880"/>
        <end position="925"/>
    </location>
</feature>
<organism evidence="16 17">
    <name type="scientific">Glaciecola punicea ACAM 611</name>
    <dbReference type="NCBI Taxonomy" id="1121923"/>
    <lineage>
        <taxon>Bacteria</taxon>
        <taxon>Pseudomonadati</taxon>
        <taxon>Pseudomonadota</taxon>
        <taxon>Gammaproteobacteria</taxon>
        <taxon>Alteromonadales</taxon>
        <taxon>Alteromonadaceae</taxon>
        <taxon>Glaciecola</taxon>
    </lineage>
</organism>
<dbReference type="SMART" id="SM00493">
    <property type="entry name" value="TOPRIM"/>
    <property type="match status" value="1"/>
</dbReference>
<comment type="similarity">
    <text evidence="2 12">Belongs to the type IA topoisomerase family.</text>
</comment>
<evidence type="ECO:0000256" key="6">
    <source>
        <dbReference type="ARBA" id="ARBA00022833"/>
    </source>
</evidence>
<dbReference type="EC" id="5.6.2.1" evidence="12"/>
<dbReference type="GO" id="GO:0003677">
    <property type="term" value="F:DNA binding"/>
    <property type="evidence" value="ECO:0007669"/>
    <property type="project" value="UniProtKB-KW"/>
</dbReference>
<comment type="subunit">
    <text evidence="12">Monomer.</text>
</comment>
<dbReference type="CDD" id="cd00186">
    <property type="entry name" value="TOP1Ac"/>
    <property type="match status" value="1"/>
</dbReference>
<evidence type="ECO:0000256" key="4">
    <source>
        <dbReference type="ARBA" id="ARBA00022737"/>
    </source>
</evidence>
<dbReference type="InterPro" id="IPR005733">
    <property type="entry name" value="TopoI_bac-type"/>
</dbReference>
<dbReference type="PROSITE" id="PS00396">
    <property type="entry name" value="TOPO_IA_1"/>
    <property type="match status" value="1"/>
</dbReference>
<dbReference type="PRINTS" id="PR00417">
    <property type="entry name" value="PRTPISMRASEI"/>
</dbReference>
<dbReference type="InterPro" id="IPR013263">
    <property type="entry name" value="TopoI_Znr_bac"/>
</dbReference>
<keyword evidence="9 12" id="KW-0238">DNA-binding</keyword>
<dbReference type="STRING" id="56804.BAE46_00310"/>
<dbReference type="OrthoDB" id="9804262at2"/>
<accession>H5T9E7</accession>
<dbReference type="SMART" id="SM00436">
    <property type="entry name" value="TOP1Bc"/>
    <property type="match status" value="1"/>
</dbReference>
<dbReference type="GO" id="GO:0003917">
    <property type="term" value="F:DNA topoisomerase type I (single strand cut, ATP-independent) activity"/>
    <property type="evidence" value="ECO:0007669"/>
    <property type="project" value="UniProtKB-UniRule"/>
</dbReference>
<feature type="site" description="Interaction with DNA" evidence="12">
    <location>
        <position position="332"/>
    </location>
</feature>
<dbReference type="PROSITE" id="PS50880">
    <property type="entry name" value="TOPRIM"/>
    <property type="match status" value="1"/>
</dbReference>
<feature type="site" description="Interaction with DNA" evidence="12">
    <location>
        <position position="176"/>
    </location>
</feature>
<feature type="region of interest" description="Interaction with DNA" evidence="12">
    <location>
        <begin position="199"/>
        <end position="204"/>
    </location>
</feature>
<evidence type="ECO:0000313" key="16">
    <source>
        <dbReference type="EMBL" id="GAB54924.1"/>
    </source>
</evidence>
<feature type="domain" description="Toprim" evidence="14">
    <location>
        <begin position="3"/>
        <end position="149"/>
    </location>
</feature>
<comment type="function">
    <text evidence="11 12">Releases the supercoiling and torsional tension of DNA, which is introduced during the DNA replication and transcription, by transiently cleaving and rejoining one strand of the DNA duplex. Introduces a single-strand break via transesterification at a target site in duplex DNA. The scissile phosphodiester is attacked by the catalytic tyrosine of the enzyme, resulting in the formation of a DNA-(5'-phosphotyrosyl)-enzyme intermediate and the expulsion of a 3'-OH DNA strand. The free DNA strand then undergoes passage around the unbroken strand, thus removing DNA supercoils. Finally, in the religation step, the DNA 3'-OH attacks the covalent intermediate to expel the active-site tyrosine and restore the DNA phosphodiester backbone.</text>
</comment>
<dbReference type="GO" id="GO:0006265">
    <property type="term" value="P:DNA topological change"/>
    <property type="evidence" value="ECO:0007669"/>
    <property type="project" value="UniProtKB-UniRule"/>
</dbReference>
<reference evidence="16 17" key="2">
    <citation type="journal article" date="2017" name="Antonie Van Leeuwenhoek">
        <title>Rhizobium rhizosphaerae sp. nov., a novel species isolated from rice rhizosphere.</title>
        <authorList>
            <person name="Zhao J.J."/>
            <person name="Zhang J."/>
            <person name="Zhang R.J."/>
            <person name="Zhang C.W."/>
            <person name="Yin H.Q."/>
            <person name="Zhang X.X."/>
        </authorList>
    </citation>
    <scope>NUCLEOTIDE SEQUENCE [LARGE SCALE GENOMIC DNA]</scope>
    <source>
        <strain evidence="16 17">ACAM 611</strain>
    </source>
</reference>
<dbReference type="SUPFAM" id="SSF56712">
    <property type="entry name" value="Prokaryotic type I DNA topoisomerase"/>
    <property type="match status" value="1"/>
</dbReference>
<dbReference type="SUPFAM" id="SSF57783">
    <property type="entry name" value="Zinc beta-ribbon"/>
    <property type="match status" value="3"/>
</dbReference>
<dbReference type="InterPro" id="IPR023405">
    <property type="entry name" value="Topo_IA_core_domain"/>
</dbReference>
<keyword evidence="4" id="KW-0677">Repeat</keyword>
<dbReference type="InterPro" id="IPR049330">
    <property type="entry name" value="TOP1_Znf"/>
</dbReference>
<comment type="caution">
    <text evidence="12">Lacks conserved residue(s) required for the propagation of feature annotation.</text>
</comment>
<comment type="catalytic activity">
    <reaction evidence="1 12">
        <text>ATP-independent breakage of single-stranded DNA, followed by passage and rejoining.</text>
        <dbReference type="EC" id="5.6.2.1"/>
    </reaction>
</comment>
<dbReference type="HAMAP" id="MF_00952">
    <property type="entry name" value="Topoisom_1_prok"/>
    <property type="match status" value="1"/>
</dbReference>